<dbReference type="RefSeq" id="WP_083217778.1">
    <property type="nucleotide sequence ID" value="NZ_CP012418.1"/>
</dbReference>
<sequence length="411" mass="46523" precursor="true">MKLLFTLLLMVVSFSVYALDKDAVEQWKSDIDHYAKILAERHIDAFHSISESEFQQRLDALKGSLDSKTREQVLVELMEITRAINDGHTSVPLWNQTLNKFPLSFKVINDKPYVIGATEEHLDLLGAEIASVENYSADKVLNELAAIVPFSENPYSKKANAGYYLNRAEVLAGLGLIATPSNAEFTFSKDGRKFSTDLKSSDSYQLAHTISFRNTNGIMPVEKVNDNVWFGSTHEGDTVYFKYRRYPSMSEMESLAEDLLEYINENQSRHLIIDLRENYGGDFFIGLKLAQYLVLADSIDWKSGVYVLIDNETFSAAMSNAAQYTQILNATLVGEPTGAKPSGYQDMGQFTLPNSNLLITYSKRLYHFKEEGKNALYPSKDIALTIGDYINQNDRPLKWVLDNIEKGKRYE</sequence>
<reference evidence="3" key="1">
    <citation type="submission" date="2015-08" db="EMBL/GenBank/DDBJ databases">
        <authorList>
            <person name="Kim K.M."/>
        </authorList>
    </citation>
    <scope>NUCLEOTIDE SEQUENCE [LARGE SCALE GENOMIC DNA]</scope>
    <source>
        <strain evidence="3">KCTC 23892</strain>
    </source>
</reference>
<proteinExistence type="predicted"/>
<gene>
    <name evidence="2" type="ORF">KS2013_775</name>
</gene>
<dbReference type="EMBL" id="CP012418">
    <property type="protein sequence ID" value="AOE49499.1"/>
    <property type="molecule type" value="Genomic_DNA"/>
</dbReference>
<keyword evidence="3" id="KW-1185">Reference proteome</keyword>
<accession>A0A1B3B9M7</accession>
<dbReference type="STRING" id="1144748.KS2013_775"/>
<dbReference type="OrthoDB" id="9799367at2"/>
<dbReference type="KEGG" id="ksd:KS2013_775"/>
<dbReference type="PATRIC" id="fig|1144748.3.peg.786"/>
<dbReference type="SUPFAM" id="SSF52096">
    <property type="entry name" value="ClpP/crotonase"/>
    <property type="match status" value="1"/>
</dbReference>
<keyword evidence="1" id="KW-0732">Signal</keyword>
<evidence type="ECO:0000313" key="2">
    <source>
        <dbReference type="EMBL" id="AOE49499.1"/>
    </source>
</evidence>
<evidence type="ECO:0000256" key="1">
    <source>
        <dbReference type="SAM" id="SignalP"/>
    </source>
</evidence>
<dbReference type="AlphaFoldDB" id="A0A1B3B9M7"/>
<name>A0A1B3B9M7_9GAMM</name>
<dbReference type="Proteomes" id="UP000094147">
    <property type="component" value="Chromosome"/>
</dbReference>
<feature type="signal peptide" evidence="1">
    <location>
        <begin position="1"/>
        <end position="18"/>
    </location>
</feature>
<organism evidence="2 3">
    <name type="scientific">Kangiella sediminilitoris</name>
    <dbReference type="NCBI Taxonomy" id="1144748"/>
    <lineage>
        <taxon>Bacteria</taxon>
        <taxon>Pseudomonadati</taxon>
        <taxon>Pseudomonadota</taxon>
        <taxon>Gammaproteobacteria</taxon>
        <taxon>Kangiellales</taxon>
        <taxon>Kangiellaceae</taxon>
        <taxon>Kangiella</taxon>
    </lineage>
</organism>
<feature type="chain" id="PRO_5008544061" evidence="1">
    <location>
        <begin position="19"/>
        <end position="411"/>
    </location>
</feature>
<protein>
    <submittedName>
        <fullName evidence="2">Peptidase S41</fullName>
    </submittedName>
</protein>
<evidence type="ECO:0000313" key="3">
    <source>
        <dbReference type="Proteomes" id="UP000094147"/>
    </source>
</evidence>
<dbReference type="Gene3D" id="3.90.226.10">
    <property type="entry name" value="2-enoyl-CoA Hydratase, Chain A, domain 1"/>
    <property type="match status" value="2"/>
</dbReference>
<dbReference type="InterPro" id="IPR029045">
    <property type="entry name" value="ClpP/crotonase-like_dom_sf"/>
</dbReference>